<evidence type="ECO:0000313" key="2">
    <source>
        <dbReference type="Proteomes" id="UP000789702"/>
    </source>
</evidence>
<accession>A0ACA9NEG0</accession>
<name>A0ACA9NEG0_9GLOM</name>
<gene>
    <name evidence="1" type="ORF">DHETER_LOCUS9094</name>
</gene>
<proteinExistence type="predicted"/>
<evidence type="ECO:0000313" key="1">
    <source>
        <dbReference type="EMBL" id="CAG8646616.1"/>
    </source>
</evidence>
<feature type="non-terminal residue" evidence="1">
    <location>
        <position position="253"/>
    </location>
</feature>
<dbReference type="Proteomes" id="UP000789702">
    <property type="component" value="Unassembled WGS sequence"/>
</dbReference>
<sequence>MTLSPIQRANFATISRLLSCVINEHLVKAFYQSFQHDSSELIHSFAKSPLNNGVIFVLPENDKIMSINNNIIIIPMLYEPILSKDQDNDSTLIKVDFVDPWDMSAPIYQIRYEPFQFVSLDKLKSIIAHPMNKREKINPSEFMSLLSGWVNLGDDKLIGTLCAELESSVKFQVLFPVQLPNIEEKFPYVKILPVEHSIEAHSQASLRALVVPDVPEFAFKLSLGILHSKKCPTINFDYCITRAEQVSQSIETI</sequence>
<organism evidence="1 2">
    <name type="scientific">Dentiscutata heterogama</name>
    <dbReference type="NCBI Taxonomy" id="1316150"/>
    <lineage>
        <taxon>Eukaryota</taxon>
        <taxon>Fungi</taxon>
        <taxon>Fungi incertae sedis</taxon>
        <taxon>Mucoromycota</taxon>
        <taxon>Glomeromycotina</taxon>
        <taxon>Glomeromycetes</taxon>
        <taxon>Diversisporales</taxon>
        <taxon>Gigasporaceae</taxon>
        <taxon>Dentiscutata</taxon>
    </lineage>
</organism>
<keyword evidence="2" id="KW-1185">Reference proteome</keyword>
<dbReference type="EMBL" id="CAJVPU010015402">
    <property type="protein sequence ID" value="CAG8646616.1"/>
    <property type="molecule type" value="Genomic_DNA"/>
</dbReference>
<reference evidence="1" key="1">
    <citation type="submission" date="2021-06" db="EMBL/GenBank/DDBJ databases">
        <authorList>
            <person name="Kallberg Y."/>
            <person name="Tangrot J."/>
            <person name="Rosling A."/>
        </authorList>
    </citation>
    <scope>NUCLEOTIDE SEQUENCE</scope>
    <source>
        <strain evidence="1">IL203A</strain>
    </source>
</reference>
<feature type="non-terminal residue" evidence="1">
    <location>
        <position position="1"/>
    </location>
</feature>
<protein>
    <submittedName>
        <fullName evidence="1">14851_t:CDS:1</fullName>
    </submittedName>
</protein>
<comment type="caution">
    <text evidence="1">The sequence shown here is derived from an EMBL/GenBank/DDBJ whole genome shotgun (WGS) entry which is preliminary data.</text>
</comment>